<protein>
    <submittedName>
        <fullName evidence="2">Porin family protein</fullName>
    </submittedName>
</protein>
<name>A0ABP8N3H2_9BACT</name>
<dbReference type="RefSeq" id="WP_345244818.1">
    <property type="nucleotide sequence ID" value="NZ_BAABHD010000030.1"/>
</dbReference>
<evidence type="ECO:0000259" key="1">
    <source>
        <dbReference type="Pfam" id="PF13568"/>
    </source>
</evidence>
<reference evidence="3" key="1">
    <citation type="journal article" date="2019" name="Int. J. Syst. Evol. Microbiol.">
        <title>The Global Catalogue of Microorganisms (GCM) 10K type strain sequencing project: providing services to taxonomists for standard genome sequencing and annotation.</title>
        <authorList>
            <consortium name="The Broad Institute Genomics Platform"/>
            <consortium name="The Broad Institute Genome Sequencing Center for Infectious Disease"/>
            <person name="Wu L."/>
            <person name="Ma J."/>
        </authorList>
    </citation>
    <scope>NUCLEOTIDE SEQUENCE [LARGE SCALE GENOMIC DNA]</scope>
    <source>
        <strain evidence="3">JCM 17927</strain>
    </source>
</reference>
<gene>
    <name evidence="2" type="ORF">GCM10023189_31430</name>
</gene>
<dbReference type="EMBL" id="BAABHD010000030">
    <property type="protein sequence ID" value="GAA4458732.1"/>
    <property type="molecule type" value="Genomic_DNA"/>
</dbReference>
<evidence type="ECO:0000313" key="3">
    <source>
        <dbReference type="Proteomes" id="UP001501175"/>
    </source>
</evidence>
<keyword evidence="3" id="KW-1185">Reference proteome</keyword>
<dbReference type="Pfam" id="PF13568">
    <property type="entry name" value="OMP_b-brl_2"/>
    <property type="match status" value="1"/>
</dbReference>
<sequence length="244" mass="28409">MDTVNIRHCLNLSWSKVILTGLFFWNLCSLVQAQDIRIKRVYLQDYDDKPVHYGFYFAAPNTRFNIRYSENFVNADTTLRIYSPKRTGFRVGFILNGFLTDRIDVRLTPAVSLYGREIIFDGQSGTSRTLTRESTWLEFPLLLKYKSERRHNSRMYLVAGGTFGVETNVRRREVLGATRLSTNTTDFQIEYGIGFEQFFEFFKFSPELRFAHGIPNLFQQTPATANSSIRRLTSHAVTIYLNFE</sequence>
<dbReference type="InterPro" id="IPR025665">
    <property type="entry name" value="Beta-barrel_OMP_2"/>
</dbReference>
<proteinExistence type="predicted"/>
<comment type="caution">
    <text evidence="2">The sequence shown here is derived from an EMBL/GenBank/DDBJ whole genome shotgun (WGS) entry which is preliminary data.</text>
</comment>
<organism evidence="2 3">
    <name type="scientific">Nibrella saemangeumensis</name>
    <dbReference type="NCBI Taxonomy" id="1084526"/>
    <lineage>
        <taxon>Bacteria</taxon>
        <taxon>Pseudomonadati</taxon>
        <taxon>Bacteroidota</taxon>
        <taxon>Cytophagia</taxon>
        <taxon>Cytophagales</taxon>
        <taxon>Spirosomataceae</taxon>
        <taxon>Nibrella</taxon>
    </lineage>
</organism>
<evidence type="ECO:0000313" key="2">
    <source>
        <dbReference type="EMBL" id="GAA4458732.1"/>
    </source>
</evidence>
<feature type="domain" description="Outer membrane protein beta-barrel" evidence="1">
    <location>
        <begin position="37"/>
        <end position="219"/>
    </location>
</feature>
<dbReference type="Proteomes" id="UP001501175">
    <property type="component" value="Unassembled WGS sequence"/>
</dbReference>
<accession>A0ABP8N3H2</accession>